<accession>A0ABS3UP42</accession>
<reference evidence="3 4" key="1">
    <citation type="submission" date="2021-03" db="EMBL/GenBank/DDBJ databases">
        <title>Actinoplanes flavus sp. nov., a novel actinomycete isolated from Coconut Palm rhizosphere soil.</title>
        <authorList>
            <person name="Luo X."/>
        </authorList>
    </citation>
    <scope>NUCLEOTIDE SEQUENCE [LARGE SCALE GENOMIC DNA]</scope>
    <source>
        <strain evidence="3 4">NEAU-H7</strain>
    </source>
</reference>
<comment type="caution">
    <text evidence="3">The sequence shown here is derived from an EMBL/GenBank/DDBJ whole genome shotgun (WGS) entry which is preliminary data.</text>
</comment>
<keyword evidence="4" id="KW-1185">Reference proteome</keyword>
<dbReference type="PROSITE" id="PS51340">
    <property type="entry name" value="MOSC"/>
    <property type="match status" value="1"/>
</dbReference>
<protein>
    <submittedName>
        <fullName evidence="3">MOSC domain-containing protein</fullName>
    </submittedName>
</protein>
<dbReference type="InterPro" id="IPR011037">
    <property type="entry name" value="Pyrv_Knase-like_insert_dom_sf"/>
</dbReference>
<feature type="region of interest" description="Disordered" evidence="1">
    <location>
        <begin position="1"/>
        <end position="50"/>
    </location>
</feature>
<organism evidence="3 4">
    <name type="scientific">Actinoplanes flavus</name>
    <dbReference type="NCBI Taxonomy" id="2820290"/>
    <lineage>
        <taxon>Bacteria</taxon>
        <taxon>Bacillati</taxon>
        <taxon>Actinomycetota</taxon>
        <taxon>Actinomycetes</taxon>
        <taxon>Micromonosporales</taxon>
        <taxon>Micromonosporaceae</taxon>
        <taxon>Actinoplanes</taxon>
    </lineage>
</organism>
<dbReference type="Pfam" id="PF03473">
    <property type="entry name" value="MOSC"/>
    <property type="match status" value="1"/>
</dbReference>
<gene>
    <name evidence="3" type="ORF">J5X75_21135</name>
</gene>
<name>A0ABS3UP42_9ACTN</name>
<dbReference type="PANTHER" id="PTHR30212">
    <property type="entry name" value="PROTEIN YIIM"/>
    <property type="match status" value="1"/>
</dbReference>
<dbReference type="EMBL" id="JAGFNS010000013">
    <property type="protein sequence ID" value="MBO3740011.1"/>
    <property type="molecule type" value="Genomic_DNA"/>
</dbReference>
<dbReference type="Gene3D" id="2.40.33.20">
    <property type="entry name" value="PK beta-barrel domain-like"/>
    <property type="match status" value="1"/>
</dbReference>
<feature type="domain" description="MOSC" evidence="2">
    <location>
        <begin position="31"/>
        <end position="175"/>
    </location>
</feature>
<dbReference type="RefSeq" id="WP_208469142.1">
    <property type="nucleotide sequence ID" value="NZ_JAGFNS010000013.1"/>
</dbReference>
<dbReference type="PANTHER" id="PTHR30212:SF2">
    <property type="entry name" value="PROTEIN YIIM"/>
    <property type="match status" value="1"/>
</dbReference>
<dbReference type="InterPro" id="IPR005302">
    <property type="entry name" value="MoCF_Sase_C"/>
</dbReference>
<dbReference type="SUPFAM" id="SSF50800">
    <property type="entry name" value="PK beta-barrel domain-like"/>
    <property type="match status" value="1"/>
</dbReference>
<proteinExistence type="predicted"/>
<evidence type="ECO:0000256" key="1">
    <source>
        <dbReference type="SAM" id="MobiDB-lite"/>
    </source>
</evidence>
<dbReference type="InterPro" id="IPR052353">
    <property type="entry name" value="Benzoxazolinone_Detox_Enz"/>
</dbReference>
<sequence>MTSGIVLSLNVGGSEPNPAKRDAGRTGIGKRPVDHPVTVRRPGPKTTGLHSGVVGDFIGDTQHHGGDDQAVYAYAAEDYAWWSAELSRELPPGLFGENLTTRGVDLYNAVLGEQWRVGDTVTLETTFGRIPCSTFQHRMAEPRWIKRFADSNRTGAYLRIIEEGEIHPGAPIEVIHRPAHGLTLAEAFDIYMHTPENLSRLLVADALPHALRAEIEKRLTPSPSGYLAAGG</sequence>
<evidence type="ECO:0000313" key="4">
    <source>
        <dbReference type="Proteomes" id="UP000679690"/>
    </source>
</evidence>
<evidence type="ECO:0000259" key="2">
    <source>
        <dbReference type="PROSITE" id="PS51340"/>
    </source>
</evidence>
<evidence type="ECO:0000313" key="3">
    <source>
        <dbReference type="EMBL" id="MBO3740011.1"/>
    </source>
</evidence>
<dbReference type="Proteomes" id="UP000679690">
    <property type="component" value="Unassembled WGS sequence"/>
</dbReference>